<dbReference type="Proteomes" id="UP000262583">
    <property type="component" value="Chromosome"/>
</dbReference>
<reference evidence="1 2" key="1">
    <citation type="submission" date="2018-05" db="EMBL/GenBank/DDBJ databases">
        <title>A metagenomic window into the 2 km-deep terrestrial subsurface aquifer revealed taxonomically and functionally diverse microbial community comprising novel uncultured bacterial lineages.</title>
        <authorList>
            <person name="Kadnikov V.V."/>
            <person name="Mardanov A.V."/>
            <person name="Beletsky A.V."/>
            <person name="Banks D."/>
            <person name="Pimenov N.V."/>
            <person name="Frank Y.A."/>
            <person name="Karnachuk O.V."/>
            <person name="Ravin N.V."/>
        </authorList>
    </citation>
    <scope>NUCLEOTIDE SEQUENCE [LARGE SCALE GENOMIC DNA]</scope>
    <source>
        <strain evidence="1">BY</strain>
    </source>
</reference>
<accession>A0A2Z4Y9M5</accession>
<evidence type="ECO:0000313" key="2">
    <source>
        <dbReference type="Proteomes" id="UP000262583"/>
    </source>
</evidence>
<sequence>MRTSNFSYSYWPSLREISRVAFGKTIVAHFRSFQTRSILDSMHWLAMITCDASFSTYR</sequence>
<name>A0A2Z4Y9M5_SUMC1</name>
<dbReference type="KEGG" id="schv:BRCON_2786"/>
<dbReference type="EMBL" id="CP030759">
    <property type="protein sequence ID" value="AXA37528.1"/>
    <property type="molecule type" value="Genomic_DNA"/>
</dbReference>
<proteinExistence type="predicted"/>
<evidence type="ECO:0000313" key="1">
    <source>
        <dbReference type="EMBL" id="AXA37528.1"/>
    </source>
</evidence>
<dbReference type="AlphaFoldDB" id="A0A2Z4Y9M5"/>
<organism evidence="1 2">
    <name type="scientific">Sumerlaea chitinivorans</name>
    <dbReference type="NCBI Taxonomy" id="2250252"/>
    <lineage>
        <taxon>Bacteria</taxon>
        <taxon>Candidatus Sumerlaeota</taxon>
        <taxon>Candidatus Sumerlaeia</taxon>
        <taxon>Candidatus Sumerlaeales</taxon>
        <taxon>Candidatus Sumerlaeaceae</taxon>
        <taxon>Candidatus Sumerlaea</taxon>
    </lineage>
</organism>
<protein>
    <submittedName>
        <fullName evidence="1">Uncharacterized protein</fullName>
    </submittedName>
</protein>
<gene>
    <name evidence="1" type="ORF">BRCON_2786</name>
</gene>